<dbReference type="SMART" id="SM00249">
    <property type="entry name" value="PHD"/>
    <property type="match status" value="2"/>
</dbReference>
<sequence>MSLKKSLQLLDRPHIDIECSTNSFVSVYNQVSEVYGLAIIPKRQKLHNTQSCFIKWDSVFRYGNATHHIAKVTVLFIDRLYGYVLLPNVNDTRQCDIATQNKSVSMASRDRTFSRKNGREVINHLCAALSLNKISPTLFYGEQKLFSTDSDHQHDGSKKEATADSDDGKDVPSTQSEATVHEGNSLDCSDAKACRDSDRNSDCSRQEDEMDGYSSSSNSSSCTSGDNSSSSSSSSNTSNSSDSSQSIRRRKKSSKSSSASSNDRQDNDTTQIGSVKRLGIEVTSTRSPTIVQEVTHVDVDADTLSESSGDADDEFESDCEEMYPLLPPAPVDQLVLPWKQYKRQQLDNLLTQNRNDMIEAIVRRHESQVCNVSPKSTSKKDLVPANNEGGSISQSRHEAVYDSSTWIMECSCGFGGVGVDDGKLLVECEKCKHWVHMKCAKQRLGFEGDDELPEPFYCFECEWIVECSCGVHCMNYDDYQRMIQCDKCSSWQHTFCAGILDTEEPPSSYNCSKCVSLESKDLSSASTAVTRTKNPADENGVAGKQHDNVNITPQGKGRQTHNKHRNASMLPLSSNHRNDNSRQNEPNSSTKTTSVGNTDTSCPMPSDSNKRMRADAATAQRRASGSKAAKANPELEEHASRPNTLQSATKCTLEGVQKRSKTGTTRPVHLKRRGSVHARLEQKLKQRRKKT</sequence>
<gene>
    <name evidence="6" type="ORF">BN9_091350</name>
</gene>
<evidence type="ECO:0000256" key="3">
    <source>
        <dbReference type="ARBA" id="ARBA00022833"/>
    </source>
</evidence>
<evidence type="ECO:0000313" key="6">
    <source>
        <dbReference type="EMBL" id="CCI48086.1"/>
    </source>
</evidence>
<proteinExistence type="predicted"/>
<feature type="domain" description="Zinc finger PHD-type" evidence="5">
    <location>
        <begin position="409"/>
        <end position="462"/>
    </location>
</feature>
<reference evidence="6 7" key="1">
    <citation type="submission" date="2012-05" db="EMBL/GenBank/DDBJ databases">
        <title>Recombination and specialization in a pathogen metapopulation.</title>
        <authorList>
            <person name="Gardiner A."/>
            <person name="Kemen E."/>
            <person name="Schultz-Larsen T."/>
            <person name="MacLean D."/>
            <person name="Van Oosterhout C."/>
            <person name="Jones J.D.G."/>
        </authorList>
    </citation>
    <scope>NUCLEOTIDE SEQUENCE [LARGE SCALE GENOMIC DNA]</scope>
    <source>
        <strain evidence="6 7">Ac Nc2</strain>
    </source>
</reference>
<dbReference type="GO" id="GO:0008270">
    <property type="term" value="F:zinc ion binding"/>
    <property type="evidence" value="ECO:0007669"/>
    <property type="project" value="UniProtKB-KW"/>
</dbReference>
<dbReference type="CDD" id="cd15517">
    <property type="entry name" value="PHD_TCF19_like"/>
    <property type="match status" value="1"/>
</dbReference>
<feature type="region of interest" description="Disordered" evidence="4">
    <location>
        <begin position="149"/>
        <end position="275"/>
    </location>
</feature>
<dbReference type="SUPFAM" id="SSF57903">
    <property type="entry name" value="FYVE/PHD zinc finger"/>
    <property type="match status" value="2"/>
</dbReference>
<keyword evidence="2" id="KW-0863">Zinc-finger</keyword>
<evidence type="ECO:0000256" key="1">
    <source>
        <dbReference type="ARBA" id="ARBA00022723"/>
    </source>
</evidence>
<dbReference type="InterPro" id="IPR001965">
    <property type="entry name" value="Znf_PHD"/>
</dbReference>
<feature type="compositionally biased region" description="Low complexity" evidence="4">
    <location>
        <begin position="214"/>
        <end position="246"/>
    </location>
</feature>
<dbReference type="OrthoDB" id="5876800at2759"/>
<evidence type="ECO:0000313" key="7">
    <source>
        <dbReference type="Proteomes" id="UP000053237"/>
    </source>
</evidence>
<dbReference type="Proteomes" id="UP000053237">
    <property type="component" value="Unassembled WGS sequence"/>
</dbReference>
<name>A0A024GMH1_9STRA</name>
<dbReference type="AlphaFoldDB" id="A0A024GMH1"/>
<feature type="region of interest" description="Disordered" evidence="4">
    <location>
        <begin position="525"/>
        <end position="691"/>
    </location>
</feature>
<evidence type="ECO:0000256" key="2">
    <source>
        <dbReference type="ARBA" id="ARBA00022771"/>
    </source>
</evidence>
<dbReference type="PANTHER" id="PTHR46201:SF9">
    <property type="entry name" value="PHD FINGER PROTEIN MALE MEIOCYTE DEATH 1"/>
    <property type="match status" value="1"/>
</dbReference>
<feature type="compositionally biased region" description="Basic and acidic residues" evidence="4">
    <location>
        <begin position="149"/>
        <end position="170"/>
    </location>
</feature>
<dbReference type="PANTHER" id="PTHR46201">
    <property type="entry name" value="PHD FINGER PROTEIN MALE MEIOCYTE DEATH 1-RELATED"/>
    <property type="match status" value="1"/>
</dbReference>
<keyword evidence="1" id="KW-0479">Metal-binding</keyword>
<dbReference type="PROSITE" id="PS01359">
    <property type="entry name" value="ZF_PHD_1"/>
    <property type="match status" value="1"/>
</dbReference>
<dbReference type="InterPro" id="IPR011011">
    <property type="entry name" value="Znf_FYVE_PHD"/>
</dbReference>
<evidence type="ECO:0000256" key="4">
    <source>
        <dbReference type="SAM" id="MobiDB-lite"/>
    </source>
</evidence>
<dbReference type="InterPro" id="IPR013083">
    <property type="entry name" value="Znf_RING/FYVE/PHD"/>
</dbReference>
<comment type="caution">
    <text evidence="6">The sequence shown here is derived from an EMBL/GenBank/DDBJ whole genome shotgun (WGS) entry which is preliminary data.</text>
</comment>
<dbReference type="InterPro" id="IPR019787">
    <property type="entry name" value="Znf_PHD-finger"/>
</dbReference>
<keyword evidence="3" id="KW-0862">Zinc</keyword>
<accession>A0A024GMH1</accession>
<dbReference type="EMBL" id="CAIX01000203">
    <property type="protein sequence ID" value="CCI48086.1"/>
    <property type="molecule type" value="Genomic_DNA"/>
</dbReference>
<keyword evidence="7" id="KW-1185">Reference proteome</keyword>
<feature type="compositionally biased region" description="Polar residues" evidence="4">
    <location>
        <begin position="583"/>
        <end position="607"/>
    </location>
</feature>
<feature type="compositionally biased region" description="Basic and acidic residues" evidence="4">
    <location>
        <begin position="189"/>
        <end position="207"/>
    </location>
</feature>
<feature type="compositionally biased region" description="Polar residues" evidence="4">
    <location>
        <begin position="641"/>
        <end position="650"/>
    </location>
</feature>
<dbReference type="Gene3D" id="3.30.40.10">
    <property type="entry name" value="Zinc/RING finger domain, C3HC4 (zinc finger)"/>
    <property type="match status" value="2"/>
</dbReference>
<evidence type="ECO:0000259" key="5">
    <source>
        <dbReference type="SMART" id="SM00249"/>
    </source>
</evidence>
<dbReference type="InParanoid" id="A0A024GMH1"/>
<dbReference type="InterPro" id="IPR019786">
    <property type="entry name" value="Zinc_finger_PHD-type_CS"/>
</dbReference>
<dbReference type="Pfam" id="PF00628">
    <property type="entry name" value="PHD"/>
    <property type="match status" value="2"/>
</dbReference>
<feature type="domain" description="Zinc finger PHD-type" evidence="5">
    <location>
        <begin position="466"/>
        <end position="515"/>
    </location>
</feature>
<dbReference type="STRING" id="65357.A0A024GMH1"/>
<protein>
    <recommendedName>
        <fullName evidence="5">Zinc finger PHD-type domain-containing protein</fullName>
    </recommendedName>
</protein>
<organism evidence="6 7">
    <name type="scientific">Albugo candida</name>
    <dbReference type="NCBI Taxonomy" id="65357"/>
    <lineage>
        <taxon>Eukaryota</taxon>
        <taxon>Sar</taxon>
        <taxon>Stramenopiles</taxon>
        <taxon>Oomycota</taxon>
        <taxon>Peronosporomycetes</taxon>
        <taxon>Albuginales</taxon>
        <taxon>Albuginaceae</taxon>
        <taxon>Albugo</taxon>
    </lineage>
</organism>